<name>J4I380_9APHY</name>
<protein>
    <submittedName>
        <fullName evidence="1">Uncharacterized protein</fullName>
    </submittedName>
</protein>
<dbReference type="EMBL" id="HE797336">
    <property type="protein sequence ID" value="CCM06452.1"/>
    <property type="molecule type" value="Genomic_DNA"/>
</dbReference>
<accession>J4I380</accession>
<sequence>MREFSPGSLLPLQDLPLTHLNLDASSDVVEFIQKTSIGANLVHIQIWDSGYNFNALLYTAATSLHGVCIRVDDLSGEWEEAALDFAQNVNLQHIMIIVHWKDDEWLDGLHSLLSKVSPLKLREVSIIFAPNPDDTQDLDDLLARIVQDDCVRIDQLLSDSRHKSLEVVSLQLRFFHKDNPHHLENIPGAAQWETHLSPYFPRLWGNGILQTSITYAWDP</sequence>
<gene>
    <name evidence="1" type="ORF">FIBRA_08716</name>
</gene>
<dbReference type="HOGENOM" id="CLU_1261540_0_0_1"/>
<proteinExistence type="predicted"/>
<reference evidence="1 2" key="1">
    <citation type="journal article" date="2012" name="Appl. Environ. Microbiol.">
        <title>Short-read sequencing for genomic analysis of the brown rot fungus Fibroporia radiculosa.</title>
        <authorList>
            <person name="Tang J.D."/>
            <person name="Perkins A.D."/>
            <person name="Sonstegard T.S."/>
            <person name="Schroeder S.G."/>
            <person name="Burgess S.C."/>
            <person name="Diehl S.V."/>
        </authorList>
    </citation>
    <scope>NUCLEOTIDE SEQUENCE [LARGE SCALE GENOMIC DNA]</scope>
    <source>
        <strain evidence="1 2">TFFH 294</strain>
    </source>
</reference>
<dbReference type="RefSeq" id="XP_012185735.1">
    <property type="nucleotide sequence ID" value="XM_012330345.1"/>
</dbReference>
<dbReference type="GeneID" id="24101352"/>
<dbReference type="Proteomes" id="UP000006352">
    <property type="component" value="Unassembled WGS sequence"/>
</dbReference>
<organism evidence="1 2">
    <name type="scientific">Fibroporia radiculosa</name>
    <dbReference type="NCBI Taxonomy" id="599839"/>
    <lineage>
        <taxon>Eukaryota</taxon>
        <taxon>Fungi</taxon>
        <taxon>Dikarya</taxon>
        <taxon>Basidiomycota</taxon>
        <taxon>Agaricomycotina</taxon>
        <taxon>Agaricomycetes</taxon>
        <taxon>Polyporales</taxon>
        <taxon>Fibroporiaceae</taxon>
        <taxon>Fibroporia</taxon>
    </lineage>
</organism>
<keyword evidence="2" id="KW-1185">Reference proteome</keyword>
<evidence type="ECO:0000313" key="2">
    <source>
        <dbReference type="Proteomes" id="UP000006352"/>
    </source>
</evidence>
<dbReference type="AlphaFoldDB" id="J4I380"/>
<evidence type="ECO:0000313" key="1">
    <source>
        <dbReference type="EMBL" id="CCM06452.1"/>
    </source>
</evidence>
<dbReference type="InParanoid" id="J4I380"/>